<dbReference type="OrthoDB" id="2329681at2"/>
<evidence type="ECO:0000313" key="4">
    <source>
        <dbReference type="Proteomes" id="UP000004754"/>
    </source>
</evidence>
<keyword evidence="4" id="KW-1185">Reference proteome</keyword>
<keyword evidence="2" id="KW-0472">Membrane</keyword>
<evidence type="ECO:0000313" key="3">
    <source>
        <dbReference type="EMBL" id="EFV01854.1"/>
    </source>
</evidence>
<dbReference type="Proteomes" id="UP000004754">
    <property type="component" value="Unassembled WGS sequence"/>
</dbReference>
<feature type="region of interest" description="Disordered" evidence="1">
    <location>
        <begin position="1"/>
        <end position="21"/>
    </location>
</feature>
<dbReference type="STRING" id="887929.HMP0721_1248"/>
<feature type="compositionally biased region" description="Polar residues" evidence="1">
    <location>
        <begin position="11"/>
        <end position="20"/>
    </location>
</feature>
<name>E6MGW4_9FIRM</name>
<evidence type="ECO:0000256" key="1">
    <source>
        <dbReference type="SAM" id="MobiDB-lite"/>
    </source>
</evidence>
<dbReference type="AlphaFoldDB" id="E6MGW4"/>
<dbReference type="eggNOG" id="COG5346">
    <property type="taxonomic scope" value="Bacteria"/>
</dbReference>
<sequence length="158" mass="17835">MNQAEKKPPVSQKNGANGQLLTKEELIRQLEDMPEEEREAVLVQAEGMEMLSFSGPLPPPQILKQYSEILPEAPREIFDMAEKETKFRHEYEKKEQKMRSRDSFLGMLFAFILCMVLIGSGVWVIVSKSAFAGTVLSGFGIASVIVTFIRGTRPQKKE</sequence>
<reference evidence="3 4" key="1">
    <citation type="submission" date="2010-12" db="EMBL/GenBank/DDBJ databases">
        <authorList>
            <person name="Muzny D."/>
            <person name="Qin X."/>
            <person name="Deng J."/>
            <person name="Jiang H."/>
            <person name="Liu Y."/>
            <person name="Qu J."/>
            <person name="Song X.-Z."/>
            <person name="Zhang L."/>
            <person name="Thornton R."/>
            <person name="Coyle M."/>
            <person name="Francisco L."/>
            <person name="Jackson L."/>
            <person name="Javaid M."/>
            <person name="Korchina V."/>
            <person name="Kovar C."/>
            <person name="Mata R."/>
            <person name="Mathew T."/>
            <person name="Ngo R."/>
            <person name="Nguyen L."/>
            <person name="Nguyen N."/>
            <person name="Okwuonu G."/>
            <person name="Ongeri F."/>
            <person name="Pham C."/>
            <person name="Simmons D."/>
            <person name="Wilczek-Boney K."/>
            <person name="Hale W."/>
            <person name="Jakkamsetti A."/>
            <person name="Pham P."/>
            <person name="Ruth R."/>
            <person name="San Lucas F."/>
            <person name="Warren J."/>
            <person name="Zhang J."/>
            <person name="Zhao Z."/>
            <person name="Zhou C."/>
            <person name="Zhu D."/>
            <person name="Lee S."/>
            <person name="Bess C."/>
            <person name="Blankenburg K."/>
            <person name="Forbes L."/>
            <person name="Fu Q."/>
            <person name="Gubbala S."/>
            <person name="Hirani K."/>
            <person name="Jayaseelan J.C."/>
            <person name="Lara F."/>
            <person name="Munidasa M."/>
            <person name="Palculict T."/>
            <person name="Patil S."/>
            <person name="Pu L.-L."/>
            <person name="Saada N."/>
            <person name="Tang L."/>
            <person name="Weissenberger G."/>
            <person name="Zhu Y."/>
            <person name="Hemphill L."/>
            <person name="Shang Y."/>
            <person name="Youmans B."/>
            <person name="Ayvaz T."/>
            <person name="Ross M."/>
            <person name="Santibanez J."/>
            <person name="Aqrawi P."/>
            <person name="Gross S."/>
            <person name="Joshi V."/>
            <person name="Fowler G."/>
            <person name="Nazareth L."/>
            <person name="Reid J."/>
            <person name="Worley K."/>
            <person name="Petrosino J."/>
            <person name="Highlander S."/>
            <person name="Gibbs R."/>
        </authorList>
    </citation>
    <scope>NUCLEOTIDE SEQUENCE [LARGE SCALE GENOMIC DNA]</scope>
    <source>
        <strain evidence="3 4">ATCC 23263</strain>
    </source>
</reference>
<dbReference type="EMBL" id="AEQN01000016">
    <property type="protein sequence ID" value="EFV01854.1"/>
    <property type="molecule type" value="Genomic_DNA"/>
</dbReference>
<accession>E6MGW4</accession>
<dbReference type="Pfam" id="PF10097">
    <property type="entry name" value="DUF2335"/>
    <property type="match status" value="1"/>
</dbReference>
<comment type="caution">
    <text evidence="3">The sequence shown here is derived from an EMBL/GenBank/DDBJ whole genome shotgun (WGS) entry which is preliminary data.</text>
</comment>
<protein>
    <recommendedName>
        <fullName evidence="5">DUF2335 domain-containing protein</fullName>
    </recommendedName>
</protein>
<feature type="transmembrane region" description="Helical" evidence="2">
    <location>
        <begin position="131"/>
        <end position="149"/>
    </location>
</feature>
<dbReference type="InterPro" id="IPR019284">
    <property type="entry name" value="RP532"/>
</dbReference>
<organism evidence="3 4">
    <name type="scientific">Pseudoramibacter alactolyticus ATCC 23263</name>
    <dbReference type="NCBI Taxonomy" id="887929"/>
    <lineage>
        <taxon>Bacteria</taxon>
        <taxon>Bacillati</taxon>
        <taxon>Bacillota</taxon>
        <taxon>Clostridia</taxon>
        <taxon>Eubacteriales</taxon>
        <taxon>Eubacteriaceae</taxon>
        <taxon>Pseudoramibacter</taxon>
    </lineage>
</organism>
<evidence type="ECO:0008006" key="5">
    <source>
        <dbReference type="Google" id="ProtNLM"/>
    </source>
</evidence>
<keyword evidence="2" id="KW-0812">Transmembrane</keyword>
<gene>
    <name evidence="3" type="ORF">HMP0721_1248</name>
</gene>
<feature type="transmembrane region" description="Helical" evidence="2">
    <location>
        <begin position="104"/>
        <end position="125"/>
    </location>
</feature>
<keyword evidence="2" id="KW-1133">Transmembrane helix</keyword>
<dbReference type="RefSeq" id="WP_006598671.1">
    <property type="nucleotide sequence ID" value="NZ_GL622359.1"/>
</dbReference>
<evidence type="ECO:0000256" key="2">
    <source>
        <dbReference type="SAM" id="Phobius"/>
    </source>
</evidence>
<dbReference type="HOGENOM" id="CLU_124439_0_0_9"/>
<proteinExistence type="predicted"/>